<organism evidence="2 3">
    <name type="scientific">Phytophthora fragariae</name>
    <dbReference type="NCBI Taxonomy" id="53985"/>
    <lineage>
        <taxon>Eukaryota</taxon>
        <taxon>Sar</taxon>
        <taxon>Stramenopiles</taxon>
        <taxon>Oomycota</taxon>
        <taxon>Peronosporomycetes</taxon>
        <taxon>Peronosporales</taxon>
        <taxon>Peronosporaceae</taxon>
        <taxon>Phytophthora</taxon>
    </lineage>
</organism>
<dbReference type="AlphaFoldDB" id="A0A6G0JHC9"/>
<gene>
    <name evidence="2" type="ORF">PF010_g31683</name>
</gene>
<feature type="compositionally biased region" description="Basic and acidic residues" evidence="1">
    <location>
        <begin position="25"/>
        <end position="38"/>
    </location>
</feature>
<evidence type="ECO:0000256" key="1">
    <source>
        <dbReference type="SAM" id="MobiDB-lite"/>
    </source>
</evidence>
<reference evidence="2 3" key="1">
    <citation type="submission" date="2018-09" db="EMBL/GenBank/DDBJ databases">
        <title>Genomic investigation of the strawberry pathogen Phytophthora fragariae indicates pathogenicity is determined by transcriptional variation in three key races.</title>
        <authorList>
            <person name="Adams T.M."/>
            <person name="Armitage A.D."/>
            <person name="Sobczyk M.K."/>
            <person name="Bates H.J."/>
            <person name="Dunwell J.M."/>
            <person name="Nellist C.F."/>
            <person name="Harrison R.J."/>
        </authorList>
    </citation>
    <scope>NUCLEOTIDE SEQUENCE [LARGE SCALE GENOMIC DNA]</scope>
    <source>
        <strain evidence="2 3">ONT-3</strain>
    </source>
</reference>
<protein>
    <submittedName>
        <fullName evidence="2">Uncharacterized protein</fullName>
    </submittedName>
</protein>
<sequence>ARLATRSPADRQRIVAEHRAYLNGDRATDADFGDDKESAGPAGLVTTQKVVPAKKPAYLPPPRGKDASYLAAAKKKMEDRLAAEAAAAKRGSVGKKGRGKAKAPGRRPVTKKRAAMDARREKKEKEAKAMARAEAAASRRAAEKERERTRAVEEERSGAEARKQALADIQKARDDAARKRKTPPSAKARAKEKQRKKISPHVADDENDADDESTASASGDVVVHHSTVDGRRSADTMGPARARAVRSLTMESSNDAEVETAVVLDAEVDGSSFVESPVNGMDSDMDGDGADSEDWFVETEGVVQPLEDRGGPEDESDVVSGSDDGLDGAALLRRQKKRAQRKLQRERL</sequence>
<feature type="region of interest" description="Disordered" evidence="1">
    <location>
        <begin position="83"/>
        <end position="241"/>
    </location>
</feature>
<name>A0A6G0JHC9_9STRA</name>
<feature type="region of interest" description="Disordered" evidence="1">
    <location>
        <begin position="272"/>
        <end position="348"/>
    </location>
</feature>
<feature type="compositionally biased region" description="Basic residues" evidence="1">
    <location>
        <begin position="178"/>
        <end position="199"/>
    </location>
</feature>
<feature type="compositionally biased region" description="Basic and acidic residues" evidence="1">
    <location>
        <begin position="222"/>
        <end position="234"/>
    </location>
</feature>
<dbReference type="EMBL" id="QXFX01007616">
    <property type="protein sequence ID" value="KAE9056654.1"/>
    <property type="molecule type" value="Genomic_DNA"/>
</dbReference>
<proteinExistence type="predicted"/>
<feature type="non-terminal residue" evidence="2">
    <location>
        <position position="1"/>
    </location>
</feature>
<feature type="non-terminal residue" evidence="2">
    <location>
        <position position="348"/>
    </location>
</feature>
<feature type="compositionally biased region" description="Basic and acidic residues" evidence="1">
    <location>
        <begin position="114"/>
        <end position="131"/>
    </location>
</feature>
<comment type="caution">
    <text evidence="2">The sequence shown here is derived from an EMBL/GenBank/DDBJ whole genome shotgun (WGS) entry which is preliminary data.</text>
</comment>
<feature type="compositionally biased region" description="Basic residues" evidence="1">
    <location>
        <begin position="333"/>
        <end position="342"/>
    </location>
</feature>
<feature type="compositionally biased region" description="Basic residues" evidence="1">
    <location>
        <begin position="92"/>
        <end position="113"/>
    </location>
</feature>
<evidence type="ECO:0000313" key="2">
    <source>
        <dbReference type="EMBL" id="KAE9056654.1"/>
    </source>
</evidence>
<dbReference type="Proteomes" id="UP000488956">
    <property type="component" value="Unassembled WGS sequence"/>
</dbReference>
<feature type="compositionally biased region" description="Acidic residues" evidence="1">
    <location>
        <begin position="283"/>
        <end position="297"/>
    </location>
</feature>
<accession>A0A6G0JHC9</accession>
<feature type="compositionally biased region" description="Basic and acidic residues" evidence="1">
    <location>
        <begin position="140"/>
        <end position="177"/>
    </location>
</feature>
<evidence type="ECO:0000313" key="3">
    <source>
        <dbReference type="Proteomes" id="UP000488956"/>
    </source>
</evidence>
<feature type="region of interest" description="Disordered" evidence="1">
    <location>
        <begin position="25"/>
        <end position="44"/>
    </location>
</feature>
<feature type="compositionally biased region" description="Low complexity" evidence="1">
    <location>
        <begin position="318"/>
        <end position="332"/>
    </location>
</feature>